<accession>A0ABS8U778</accession>
<reference evidence="15" key="2">
    <citation type="journal article" date="2022" name="Syst. Appl. Microbiol.">
        <title>Physiological and genomic characterisation of Luteimonas fraxinea sp. nov., a bacterial species associated with trees tolerant to ash dieback.</title>
        <authorList>
            <person name="Ulrich K."/>
            <person name="Becker R."/>
            <person name="Behrendt U."/>
            <person name="Kube M."/>
            <person name="Schneck V."/>
            <person name="Ulrich A."/>
        </authorList>
    </citation>
    <scope>NUCLEOTIDE SEQUENCE</scope>
    <source>
        <strain evidence="15">A1P009</strain>
    </source>
</reference>
<dbReference type="InterPro" id="IPR006135">
    <property type="entry name" value="T3SS_substrate_exporter"/>
</dbReference>
<feature type="region of interest" description="Disordered" evidence="14">
    <location>
        <begin position="370"/>
        <end position="390"/>
    </location>
</feature>
<evidence type="ECO:0000256" key="4">
    <source>
        <dbReference type="ARBA" id="ARBA00022448"/>
    </source>
</evidence>
<evidence type="ECO:0000256" key="14">
    <source>
        <dbReference type="SAM" id="MobiDB-lite"/>
    </source>
</evidence>
<keyword evidence="4 13" id="KW-0813">Transport</keyword>
<sequence length="390" mass="41927">MSETDQEDKTELPTEKRLREAREKGNVPRSRELANVAVLGCAVLALKATAGSIGATSMDWMRGALTIDASMLGTQDRLLPHAAGLFGRLLLAMTPLFVAALLACAIAPAAMGSLRFAGQSLQPDFKRLNPKTGLGRIYGKEGAAELVRSLLRVLLIGGVGMLMVYHAFSSLLSMPLASLEQSVAGGIDTAMNALLAMVGALGVLALIDVPWQHIQYRNKLKMTKQEIRDEYKESEGNPELKARVRQVQAQMSRGRMMDAVPQADVILVNPTHYAVALKYKADGDMRAPVVVAKGVDELALAIRAIADKHRIAIVEAPPLARSLYRQAQVDQEIPVKLYAAVAQVLSYVYQLRAWAPGRGPMPSLAELDAGPEGAVDYDPTADTGVNGPAR</sequence>
<evidence type="ECO:0000256" key="6">
    <source>
        <dbReference type="ARBA" id="ARBA00022692"/>
    </source>
</evidence>
<comment type="function">
    <text evidence="12 13">Required for formation of the rod structure in the basal body of the flagellar apparatus. Together with FliI and FliH, may constitute the export apparatus of flagellin.</text>
</comment>
<evidence type="ECO:0000256" key="9">
    <source>
        <dbReference type="ARBA" id="ARBA00022989"/>
    </source>
</evidence>
<dbReference type="InterPro" id="IPR006136">
    <property type="entry name" value="FlhB"/>
</dbReference>
<feature type="transmembrane region" description="Helical" evidence="13">
    <location>
        <begin position="33"/>
        <end position="55"/>
    </location>
</feature>
<organism evidence="15 16">
    <name type="scientific">Luteimonas fraxinea</name>
    <dbReference type="NCBI Taxonomy" id="2901869"/>
    <lineage>
        <taxon>Bacteria</taxon>
        <taxon>Pseudomonadati</taxon>
        <taxon>Pseudomonadota</taxon>
        <taxon>Gammaproteobacteria</taxon>
        <taxon>Lysobacterales</taxon>
        <taxon>Lysobacteraceae</taxon>
        <taxon>Luteimonas</taxon>
    </lineage>
</organism>
<comment type="similarity">
    <text evidence="2 13">Belongs to the type III secretion exporter family.</text>
</comment>
<evidence type="ECO:0000256" key="2">
    <source>
        <dbReference type="ARBA" id="ARBA00010690"/>
    </source>
</evidence>
<keyword evidence="8 13" id="KW-0653">Protein transport</keyword>
<keyword evidence="10 13" id="KW-0472">Membrane</keyword>
<dbReference type="Gene3D" id="3.40.1690.10">
    <property type="entry name" value="secretion proteins EscU"/>
    <property type="match status" value="1"/>
</dbReference>
<keyword evidence="15" id="KW-0966">Cell projection</keyword>
<dbReference type="Gene3D" id="6.10.250.2080">
    <property type="match status" value="1"/>
</dbReference>
<dbReference type="PANTHER" id="PTHR30531">
    <property type="entry name" value="FLAGELLAR BIOSYNTHETIC PROTEIN FLHB"/>
    <property type="match status" value="1"/>
</dbReference>
<dbReference type="PANTHER" id="PTHR30531:SF12">
    <property type="entry name" value="FLAGELLAR BIOSYNTHETIC PROTEIN FLHB"/>
    <property type="match status" value="1"/>
</dbReference>
<proteinExistence type="inferred from homology"/>
<name>A0ABS8U778_9GAMM</name>
<evidence type="ECO:0000313" key="15">
    <source>
        <dbReference type="EMBL" id="MCD9095550.1"/>
    </source>
</evidence>
<reference evidence="15" key="1">
    <citation type="submission" date="2021-12" db="EMBL/GenBank/DDBJ databases">
        <authorList>
            <person name="Ulrich A."/>
        </authorList>
    </citation>
    <scope>NUCLEOTIDE SEQUENCE</scope>
    <source>
        <strain evidence="15">A1P009</strain>
    </source>
</reference>
<feature type="transmembrane region" description="Helical" evidence="13">
    <location>
        <begin position="150"/>
        <end position="169"/>
    </location>
</feature>
<evidence type="ECO:0000256" key="8">
    <source>
        <dbReference type="ARBA" id="ARBA00022927"/>
    </source>
</evidence>
<evidence type="ECO:0000256" key="5">
    <source>
        <dbReference type="ARBA" id="ARBA00022475"/>
    </source>
</evidence>
<dbReference type="Proteomes" id="UP001430360">
    <property type="component" value="Unassembled WGS sequence"/>
</dbReference>
<keyword evidence="15" id="KW-0282">Flagellum</keyword>
<evidence type="ECO:0000256" key="12">
    <source>
        <dbReference type="ARBA" id="ARBA00025078"/>
    </source>
</evidence>
<dbReference type="EMBL" id="JAJQKU010000001">
    <property type="protein sequence ID" value="MCD9095550.1"/>
    <property type="molecule type" value="Genomic_DNA"/>
</dbReference>
<gene>
    <name evidence="13 15" type="primary">flhB</name>
    <name evidence="15" type="ORF">LTT95_01150</name>
</gene>
<evidence type="ECO:0000256" key="7">
    <source>
        <dbReference type="ARBA" id="ARBA00022795"/>
    </source>
</evidence>
<keyword evidence="9 13" id="KW-1133">Transmembrane helix</keyword>
<dbReference type="Pfam" id="PF01312">
    <property type="entry name" value="Bac_export_2"/>
    <property type="match status" value="1"/>
</dbReference>
<evidence type="ECO:0000256" key="3">
    <source>
        <dbReference type="ARBA" id="ARBA00021622"/>
    </source>
</evidence>
<keyword evidence="6 13" id="KW-0812">Transmembrane</keyword>
<feature type="transmembrane region" description="Helical" evidence="13">
    <location>
        <begin position="189"/>
        <end position="211"/>
    </location>
</feature>
<dbReference type="NCBIfam" id="TIGR00328">
    <property type="entry name" value="flhB"/>
    <property type="match status" value="1"/>
</dbReference>
<feature type="transmembrane region" description="Helical" evidence="13">
    <location>
        <begin position="96"/>
        <end position="117"/>
    </location>
</feature>
<keyword evidence="5 13" id="KW-1003">Cell membrane</keyword>
<dbReference type="PRINTS" id="PR00950">
    <property type="entry name" value="TYPE3IMSPROT"/>
</dbReference>
<comment type="subcellular location">
    <subcellularLocation>
        <location evidence="1">Cell membrane</location>
        <topology evidence="1">Multi-pass membrane protein</topology>
    </subcellularLocation>
</comment>
<keyword evidence="7 13" id="KW-1005">Bacterial flagellum biogenesis</keyword>
<evidence type="ECO:0000256" key="10">
    <source>
        <dbReference type="ARBA" id="ARBA00023136"/>
    </source>
</evidence>
<evidence type="ECO:0000313" key="16">
    <source>
        <dbReference type="Proteomes" id="UP001430360"/>
    </source>
</evidence>
<comment type="caution">
    <text evidence="15">The sequence shown here is derived from an EMBL/GenBank/DDBJ whole genome shotgun (WGS) entry which is preliminary data.</text>
</comment>
<keyword evidence="15" id="KW-0969">Cilium</keyword>
<protein>
    <recommendedName>
        <fullName evidence="3 13">Flagellar biosynthetic protein FlhB</fullName>
    </recommendedName>
</protein>
<dbReference type="SUPFAM" id="SSF160544">
    <property type="entry name" value="EscU C-terminal domain-like"/>
    <property type="match status" value="1"/>
</dbReference>
<keyword evidence="16" id="KW-1185">Reference proteome</keyword>
<keyword evidence="11 13" id="KW-1006">Bacterial flagellum protein export</keyword>
<evidence type="ECO:0000256" key="1">
    <source>
        <dbReference type="ARBA" id="ARBA00004651"/>
    </source>
</evidence>
<dbReference type="RefSeq" id="WP_232134087.1">
    <property type="nucleotide sequence ID" value="NZ_CP089507.1"/>
</dbReference>
<dbReference type="InterPro" id="IPR029025">
    <property type="entry name" value="T3SS_substrate_exporter_C"/>
</dbReference>
<evidence type="ECO:0000256" key="11">
    <source>
        <dbReference type="ARBA" id="ARBA00023225"/>
    </source>
</evidence>
<evidence type="ECO:0000256" key="13">
    <source>
        <dbReference type="RuleBase" id="RU364091"/>
    </source>
</evidence>